<dbReference type="AlphaFoldDB" id="A0A9R0UCA8"/>
<accession>A0A9R0UCA8</accession>
<evidence type="ECO:0000313" key="3">
    <source>
        <dbReference type="Proteomes" id="UP000006138"/>
    </source>
</evidence>
<proteinExistence type="predicted"/>
<evidence type="ECO:0000313" key="2">
    <source>
        <dbReference type="EMBL" id="AEK45701.1"/>
    </source>
</evidence>
<dbReference type="KEGG" id="amn:RAM_36140"/>
<gene>
    <name evidence="2" type="ordered locus">RAM_36140</name>
</gene>
<keyword evidence="3" id="KW-1185">Reference proteome</keyword>
<protein>
    <submittedName>
        <fullName evidence="2">Uncharacterized protein</fullName>
    </submittedName>
</protein>
<sequence length="54" mass="5748">MPPMAGPRPRSSVRWLRTGSAMPKPTRGAAVILQDPPGSTDGTANRPKLGPVRR</sequence>
<organism evidence="2 3">
    <name type="scientific">Amycolatopsis mediterranei (strain S699)</name>
    <name type="common">Nocardia mediterranei</name>
    <dbReference type="NCBI Taxonomy" id="713604"/>
    <lineage>
        <taxon>Bacteria</taxon>
        <taxon>Bacillati</taxon>
        <taxon>Actinomycetota</taxon>
        <taxon>Actinomycetes</taxon>
        <taxon>Pseudonocardiales</taxon>
        <taxon>Pseudonocardiaceae</taxon>
        <taxon>Amycolatopsis</taxon>
    </lineage>
</organism>
<name>A0A9R0UCA8_AMYMS</name>
<feature type="region of interest" description="Disordered" evidence="1">
    <location>
        <begin position="1"/>
        <end position="54"/>
    </location>
</feature>
<reference evidence="2 3" key="1">
    <citation type="journal article" date="2011" name="J. Bacteriol.">
        <title>Whole genome sequence of the rifamycin B-producing strain Amycolatopsis mediterranei S699.</title>
        <authorList>
            <person name="Verma M."/>
            <person name="Kaur J."/>
            <person name="Kumar M."/>
            <person name="Kumari K."/>
            <person name="Saxena A."/>
            <person name="Anand S."/>
            <person name="Nigam A."/>
            <person name="Ravi V."/>
            <person name="Raghuvanshi S."/>
            <person name="Khurana P."/>
            <person name="Tyagi A.K."/>
            <person name="Khurana J.P."/>
            <person name="Lal R."/>
        </authorList>
    </citation>
    <scope>NUCLEOTIDE SEQUENCE [LARGE SCALE GENOMIC DNA]</scope>
    <source>
        <strain evidence="2 3">S699</strain>
    </source>
</reference>
<evidence type="ECO:0000256" key="1">
    <source>
        <dbReference type="SAM" id="MobiDB-lite"/>
    </source>
</evidence>
<dbReference type="Proteomes" id="UP000006138">
    <property type="component" value="Chromosome"/>
</dbReference>
<dbReference type="EMBL" id="CP002896">
    <property type="protein sequence ID" value="AEK45701.1"/>
    <property type="molecule type" value="Genomic_DNA"/>
</dbReference>